<dbReference type="EMBL" id="CP145163">
    <property type="protein sequence ID" value="WWC10326.1"/>
    <property type="molecule type" value="Genomic_DNA"/>
</dbReference>
<sequence>MTSKLTREELRKRAKENINNLRFASKQRAFESARKEILADLQLAEYALEAMESEPYGFTEGERFGMVLEPRQWPAPKDGEPQLHIKEQPGPDIDTLRHAFETEEREETGGFNLHKSGIDYVDKSTQAQWEAWLVCRAAMLQAGISAVIPDGYVMVPKEPTQAMCAAFNDSDYGRKSLRERYVAMLAAAQQPQDEPQNIPEIIPGWIPVSERMPDDDDFVYIWPRPDFGVELHVGQYCECSPKGDGWYAQVYEQNYGIEWYPITVTHWMPLPADPQEVNHG</sequence>
<accession>A0ABZ2DQM5</accession>
<name>A0ABZ2DQM5_RAOOR</name>
<evidence type="ECO:0000313" key="3">
    <source>
        <dbReference type="EMBL" id="WWC10326.1"/>
    </source>
</evidence>
<keyword evidence="1" id="KW-0175">Coiled coil</keyword>
<evidence type="ECO:0000313" key="4">
    <source>
        <dbReference type="Proteomes" id="UP001350972"/>
    </source>
</evidence>
<organism evidence="3 4">
    <name type="scientific">Raoultella ornithinolytica</name>
    <name type="common">Klebsiella ornithinolytica</name>
    <dbReference type="NCBI Taxonomy" id="54291"/>
    <lineage>
        <taxon>Bacteria</taxon>
        <taxon>Pseudomonadati</taxon>
        <taxon>Pseudomonadota</taxon>
        <taxon>Gammaproteobacteria</taxon>
        <taxon>Enterobacterales</taxon>
        <taxon>Enterobacteriaceae</taxon>
        <taxon>Klebsiella/Raoultella group</taxon>
        <taxon>Raoultella</taxon>
    </lineage>
</organism>
<evidence type="ECO:0000259" key="2">
    <source>
        <dbReference type="Pfam" id="PF04448"/>
    </source>
</evidence>
<feature type="coiled-coil region" evidence="1">
    <location>
        <begin position="7"/>
        <end position="54"/>
    </location>
</feature>
<keyword evidence="4" id="KW-1185">Reference proteome</keyword>
<reference evidence="3 4" key="1">
    <citation type="submission" date="2024-02" db="EMBL/GenBank/DDBJ databases">
        <title>Tn5403 promotes plasmid rearrangements and degradation of the Klebsiella pneumoniae carbapenemase (KPC) transposon Tn4401.</title>
        <authorList>
            <person name="Sheppard A.E."/>
            <person name="Barry K.E."/>
            <person name="Parikh H.I."/>
            <person name="Vegesana K."/>
            <person name="Sebra R."/>
            <person name="George S."/>
            <person name="Sanderson N.D."/>
            <person name="Stoesser N."/>
            <person name="Eyre D.W."/>
            <person name="Crook D.W."/>
            <person name="Walker A.S."/>
            <person name="Mathers A.J."/>
        </authorList>
    </citation>
    <scope>NUCLEOTIDE SEQUENCE [LARGE SCALE GENOMIC DNA]</scope>
    <source>
        <strain evidence="3 4">CAV1921</strain>
    </source>
</reference>
<dbReference type="InterPro" id="IPR007539">
    <property type="entry name" value="DUF551"/>
</dbReference>
<dbReference type="Proteomes" id="UP001350972">
    <property type="component" value="Chromosome"/>
</dbReference>
<feature type="domain" description="DUF551" evidence="2">
    <location>
        <begin position="204"/>
        <end position="275"/>
    </location>
</feature>
<dbReference type="Pfam" id="PF04448">
    <property type="entry name" value="DUF551"/>
    <property type="match status" value="1"/>
</dbReference>
<gene>
    <name evidence="3" type="ORF">LM286_18490</name>
</gene>
<proteinExistence type="predicted"/>
<protein>
    <submittedName>
        <fullName evidence="3">DUF551 domain-containing protein</fullName>
    </submittedName>
</protein>
<dbReference type="RefSeq" id="WP_228714797.1">
    <property type="nucleotide sequence ID" value="NZ_CABDWC010000005.1"/>
</dbReference>
<evidence type="ECO:0000256" key="1">
    <source>
        <dbReference type="SAM" id="Coils"/>
    </source>
</evidence>